<accession>M6VGG8</accession>
<evidence type="ECO:0000313" key="2">
    <source>
        <dbReference type="Proteomes" id="UP000012149"/>
    </source>
</evidence>
<dbReference type="Proteomes" id="UP000012149">
    <property type="component" value="Unassembled WGS sequence"/>
</dbReference>
<name>M6VGG8_9LEPT</name>
<dbReference type="AlphaFoldDB" id="M6VGG8"/>
<evidence type="ECO:0000313" key="1">
    <source>
        <dbReference type="EMBL" id="EMO56572.1"/>
    </source>
</evidence>
<sequence length="70" mass="8315">MFETIRFLKVQISPIFSSYKSLFVIKRSSSHKLRLLEILLLFNFCESSHRLRFFGKSFLLDAFYCVKLSS</sequence>
<gene>
    <name evidence="1" type="ORF">LEP1GSC161_2619</name>
</gene>
<comment type="caution">
    <text evidence="1">The sequence shown here is derived from an EMBL/GenBank/DDBJ whole genome shotgun (WGS) entry which is preliminary data.</text>
</comment>
<dbReference type="EMBL" id="AKWE02000166">
    <property type="protein sequence ID" value="EMO56572.1"/>
    <property type="molecule type" value="Genomic_DNA"/>
</dbReference>
<organism evidence="1 2">
    <name type="scientific">Leptospira santarosai str. CBC1416</name>
    <dbReference type="NCBI Taxonomy" id="1193059"/>
    <lineage>
        <taxon>Bacteria</taxon>
        <taxon>Pseudomonadati</taxon>
        <taxon>Spirochaetota</taxon>
        <taxon>Spirochaetia</taxon>
        <taxon>Leptospirales</taxon>
        <taxon>Leptospiraceae</taxon>
        <taxon>Leptospira</taxon>
    </lineage>
</organism>
<protein>
    <submittedName>
        <fullName evidence="1">Uncharacterized protein</fullName>
    </submittedName>
</protein>
<reference evidence="1 2" key="1">
    <citation type="submission" date="2013-01" db="EMBL/GenBank/DDBJ databases">
        <authorList>
            <person name="Harkins D.M."/>
            <person name="Durkin A.S."/>
            <person name="Brinkac L.M."/>
            <person name="Haft D.H."/>
            <person name="Selengut J.D."/>
            <person name="Sanka R."/>
            <person name="DePew J."/>
            <person name="Purushe J."/>
            <person name="Matthias M.A."/>
            <person name="Vinetz J.M."/>
            <person name="Sutton G.G."/>
            <person name="Nierman W.C."/>
            <person name="Fouts D.E."/>
        </authorList>
    </citation>
    <scope>NUCLEOTIDE SEQUENCE [LARGE SCALE GENOMIC DNA]</scope>
    <source>
        <strain evidence="1 2">CBC1416</strain>
    </source>
</reference>
<proteinExistence type="predicted"/>